<reference evidence="2 3" key="1">
    <citation type="submission" date="2018-08" db="EMBL/GenBank/DDBJ databases">
        <title>Wenzhouxiangella salilacus sp. nov., a novel bacterium isolated from a saline lake in Xinjiang Province, China.</title>
        <authorList>
            <person name="Han S."/>
        </authorList>
    </citation>
    <scope>NUCLEOTIDE SEQUENCE [LARGE SCALE GENOMIC DNA]</scope>
    <source>
        <strain evidence="2 3">XDB06</strain>
    </source>
</reference>
<keyword evidence="3" id="KW-1185">Reference proteome</keyword>
<feature type="transmembrane region" description="Helical" evidence="1">
    <location>
        <begin position="73"/>
        <end position="92"/>
    </location>
</feature>
<evidence type="ECO:0000313" key="3">
    <source>
        <dbReference type="Proteomes" id="UP000260351"/>
    </source>
</evidence>
<organism evidence="2 3">
    <name type="scientific">Wenzhouxiangella sediminis</name>
    <dbReference type="NCBI Taxonomy" id="1792836"/>
    <lineage>
        <taxon>Bacteria</taxon>
        <taxon>Pseudomonadati</taxon>
        <taxon>Pseudomonadota</taxon>
        <taxon>Gammaproteobacteria</taxon>
        <taxon>Chromatiales</taxon>
        <taxon>Wenzhouxiangellaceae</taxon>
        <taxon>Wenzhouxiangella</taxon>
    </lineage>
</organism>
<name>A0A3E1KB31_9GAMM</name>
<accession>A0A3E1KB31</accession>
<protein>
    <submittedName>
        <fullName evidence="2">DUF805 domain-containing protein</fullName>
    </submittedName>
</protein>
<dbReference type="OrthoDB" id="9812349at2"/>
<keyword evidence="1" id="KW-0812">Transmembrane</keyword>
<dbReference type="AlphaFoldDB" id="A0A3E1KB31"/>
<dbReference type="Pfam" id="PF05656">
    <property type="entry name" value="DUF805"/>
    <property type="match status" value="1"/>
</dbReference>
<proteinExistence type="predicted"/>
<sequence>MREGVLRGLDFSGVTPRGEFWWFVLAVVMLLGLAQILSEYLGALPLQLAGIAVLLPWIAACTRRLRDAGLSPWWQLISLAPVAGILVLLYLLTYPSRAIDSVEAAESA</sequence>
<dbReference type="PANTHER" id="PTHR34980">
    <property type="entry name" value="INNER MEMBRANE PROTEIN-RELATED-RELATED"/>
    <property type="match status" value="1"/>
</dbReference>
<keyword evidence="1" id="KW-0472">Membrane</keyword>
<dbReference type="GO" id="GO:0005886">
    <property type="term" value="C:plasma membrane"/>
    <property type="evidence" value="ECO:0007669"/>
    <property type="project" value="TreeGrafter"/>
</dbReference>
<gene>
    <name evidence="2" type="ORF">DZC52_04425</name>
</gene>
<dbReference type="Proteomes" id="UP000260351">
    <property type="component" value="Unassembled WGS sequence"/>
</dbReference>
<feature type="transmembrane region" description="Helical" evidence="1">
    <location>
        <begin position="20"/>
        <end position="37"/>
    </location>
</feature>
<keyword evidence="1" id="KW-1133">Transmembrane helix</keyword>
<dbReference type="PANTHER" id="PTHR34980:SF2">
    <property type="entry name" value="INNER MEMBRANE PROTEIN YHAH-RELATED"/>
    <property type="match status" value="1"/>
</dbReference>
<evidence type="ECO:0000313" key="2">
    <source>
        <dbReference type="EMBL" id="RFF31640.1"/>
    </source>
</evidence>
<evidence type="ECO:0000256" key="1">
    <source>
        <dbReference type="SAM" id="Phobius"/>
    </source>
</evidence>
<dbReference type="InterPro" id="IPR008523">
    <property type="entry name" value="DUF805"/>
</dbReference>
<feature type="transmembrane region" description="Helical" evidence="1">
    <location>
        <begin position="43"/>
        <end position="61"/>
    </location>
</feature>
<comment type="caution">
    <text evidence="2">The sequence shown here is derived from an EMBL/GenBank/DDBJ whole genome shotgun (WGS) entry which is preliminary data.</text>
</comment>
<dbReference type="EMBL" id="QUZK01000018">
    <property type="protein sequence ID" value="RFF31640.1"/>
    <property type="molecule type" value="Genomic_DNA"/>
</dbReference>